<name>A0A1T4P1K7_9BACT</name>
<sequence length="744" mass="81941">MANKNQHFGELEYCFGQYFSRYCAPVITKDYNYYQRKQQEEFNKAYNEDVPSYYGAGSVVQPMLRVQASNIVAQSSGKWSKKNLDDFINGVINKIVSSKNFQKDWENLIDRYRESLIAKLGTKGYIRVAEELGKSEKRKFIDPAVHYGQIRFMELLKEHLARTDMPKSSLEYILKEGANSSIMMTLAGRFMRGRDLSPAEEENRELGNKLYKPSKVEKAGAFAFGAVMDAPASDVVGSVAAVPLKATAKGVAGYALKGGAVKFGGWLGEKAAYKAATKASYVKRLISGAAVDAGFNYWASSKISLDAAKKQYSKAVFGNEDTLEKYQKGALGYRKTGTEYISNVNDGLGKKIKVAPIRPHVSDSVTHKDSGQLLTATNGNSRKLLKTITTALSRQALPYDSHAPIPAWMLNKTAKQCRAFATSFFSIAKQMSTQGLPVWNLNGRNMTLAQVSQRADDYARAAVQIDKINAEKQVARAAVYSRNHQNTRQEKRDHYDTGAYNAVGQSASPPVVSSAVSPSEPLNTQHYQNMAMGTQQIKNPMSETSPYPNMLQTAGWGKYLDNAGLNGFSDVTKNLGYVFAMLPDMLISMFTGKSSSFTIGNNILPLAAVAAGMFSHNPLLKLMLMGFGGVNLLNNAGHEALGPSTPKTTPRNYKQYADEPLNPRLNNVFMRGRSLIADIDNRPVVINISDAAVDAYEKKAIPLNTLANAVLRKYDENRAVASNTYDKSMAALESQEQQRSYGLK</sequence>
<dbReference type="EMBL" id="FUXK01000012">
    <property type="protein sequence ID" value="SJZ85197.1"/>
    <property type="molecule type" value="Genomic_DNA"/>
</dbReference>
<gene>
    <name evidence="1" type="ORF">SAMN02745202_01260</name>
</gene>
<dbReference type="RefSeq" id="WP_025070108.1">
    <property type="nucleotide sequence ID" value="NZ_FUXK01000012.1"/>
</dbReference>
<evidence type="ECO:0000313" key="2">
    <source>
        <dbReference type="Proteomes" id="UP000190065"/>
    </source>
</evidence>
<organism evidence="1 2">
    <name type="scientific">Segatella oulorum</name>
    <dbReference type="NCBI Taxonomy" id="28136"/>
    <lineage>
        <taxon>Bacteria</taxon>
        <taxon>Pseudomonadati</taxon>
        <taxon>Bacteroidota</taxon>
        <taxon>Bacteroidia</taxon>
        <taxon>Bacteroidales</taxon>
        <taxon>Prevotellaceae</taxon>
        <taxon>Segatella</taxon>
    </lineage>
</organism>
<reference evidence="1 2" key="1">
    <citation type="submission" date="2017-02" db="EMBL/GenBank/DDBJ databases">
        <authorList>
            <person name="Peterson S.W."/>
        </authorList>
    </citation>
    <scope>NUCLEOTIDE SEQUENCE [LARGE SCALE GENOMIC DNA]</scope>
    <source>
        <strain evidence="1 2">ATCC 43324</strain>
    </source>
</reference>
<dbReference type="eggNOG" id="ENOG502Z8E1">
    <property type="taxonomic scope" value="Bacteria"/>
</dbReference>
<dbReference type="AlphaFoldDB" id="A0A1T4P1K7"/>
<proteinExistence type="predicted"/>
<dbReference type="STRING" id="28136.SAMN02745202_01260"/>
<accession>A0A1T4P1K7</accession>
<protein>
    <submittedName>
        <fullName evidence="1">Uncharacterized protein</fullName>
    </submittedName>
</protein>
<dbReference type="Proteomes" id="UP000190065">
    <property type="component" value="Unassembled WGS sequence"/>
</dbReference>
<evidence type="ECO:0000313" key="1">
    <source>
        <dbReference type="EMBL" id="SJZ85197.1"/>
    </source>
</evidence>